<feature type="non-terminal residue" evidence="2">
    <location>
        <position position="1"/>
    </location>
</feature>
<feature type="compositionally biased region" description="Basic and acidic residues" evidence="1">
    <location>
        <begin position="149"/>
        <end position="164"/>
    </location>
</feature>
<feature type="compositionally biased region" description="Basic residues" evidence="1">
    <location>
        <begin position="232"/>
        <end position="247"/>
    </location>
</feature>
<feature type="non-terminal residue" evidence="2">
    <location>
        <position position="285"/>
    </location>
</feature>
<accession>A0A6J4HJM0</accession>
<evidence type="ECO:0000313" key="2">
    <source>
        <dbReference type="EMBL" id="CAA9226588.1"/>
    </source>
</evidence>
<reference evidence="2" key="1">
    <citation type="submission" date="2020-02" db="EMBL/GenBank/DDBJ databases">
        <authorList>
            <person name="Meier V. D."/>
        </authorList>
    </citation>
    <scope>NUCLEOTIDE SEQUENCE</scope>
    <source>
        <strain evidence="2">AVDCRST_MAG50</strain>
    </source>
</reference>
<protein>
    <submittedName>
        <fullName evidence="2">3-hydroxybutyryl-CoA dehydrogenase 3-hydroxyacyl-CoA dehydrogenase</fullName>
        <ecNumber evidence="2">1.1.1.157</ecNumber>
        <ecNumber evidence="2">1.1.1.35</ecNumber>
    </submittedName>
</protein>
<proteinExistence type="predicted"/>
<keyword evidence="2" id="KW-0560">Oxidoreductase</keyword>
<dbReference type="GO" id="GO:0008691">
    <property type="term" value="F:3-hydroxybutyryl-CoA dehydrogenase activity"/>
    <property type="evidence" value="ECO:0007669"/>
    <property type="project" value="UniProtKB-EC"/>
</dbReference>
<feature type="compositionally biased region" description="Basic residues" evidence="1">
    <location>
        <begin position="71"/>
        <end position="93"/>
    </location>
</feature>
<dbReference type="GO" id="GO:0003857">
    <property type="term" value="F:(3S)-3-hydroxyacyl-CoA dehydrogenase (NAD+) activity"/>
    <property type="evidence" value="ECO:0007669"/>
    <property type="project" value="UniProtKB-EC"/>
</dbReference>
<dbReference type="EMBL" id="CADCTF010000050">
    <property type="protein sequence ID" value="CAA9226588.1"/>
    <property type="molecule type" value="Genomic_DNA"/>
</dbReference>
<gene>
    <name evidence="2" type="ORF">AVDCRST_MAG50-862</name>
</gene>
<sequence length="285" mass="31380">VDSERGRRRFGDHGFGHRRGGGQDRPRGGPAVEAPGKRRRHGDQPREVAGQAGRAQPPVRRGPRRGSGARAGHRGSGRPRRLRPRDRVHRRGPRHQEGAVQGARRHLRREHDPGLQHVDPARHRAGHGDQPAGQGVRGPLLQPGAGHGPRGDRQAADRERRDNRLGQGIRRRLWQDGGGGGRPGRLHREQPAVPLPEQRGAALREPGRHQGGHRRGDEGRVQLPDGPLRPARPGRPRHQPRHPRCALRRVQGPELRRPPLAEAHGGGQPAGPEVGQGLLRLRQEV</sequence>
<organism evidence="2">
    <name type="scientific">uncultured Acidimicrobiales bacterium</name>
    <dbReference type="NCBI Taxonomy" id="310071"/>
    <lineage>
        <taxon>Bacteria</taxon>
        <taxon>Bacillati</taxon>
        <taxon>Actinomycetota</taxon>
        <taxon>Acidimicrobiia</taxon>
        <taxon>Acidimicrobiales</taxon>
        <taxon>environmental samples</taxon>
    </lineage>
</organism>
<dbReference type="AlphaFoldDB" id="A0A6J4HJM0"/>
<dbReference type="EC" id="1.1.1.35" evidence="2"/>
<evidence type="ECO:0000256" key="1">
    <source>
        <dbReference type="SAM" id="MobiDB-lite"/>
    </source>
</evidence>
<feature type="compositionally biased region" description="Basic and acidic residues" evidence="1">
    <location>
        <begin position="9"/>
        <end position="27"/>
    </location>
</feature>
<dbReference type="EC" id="1.1.1.157" evidence="2"/>
<feature type="region of interest" description="Disordered" evidence="1">
    <location>
        <begin position="1"/>
        <end position="285"/>
    </location>
</feature>
<name>A0A6J4HJM0_9ACTN</name>
<feature type="compositionally biased region" description="Basic and acidic residues" evidence="1">
    <location>
        <begin position="109"/>
        <end position="122"/>
    </location>
</feature>